<organism evidence="2 3">
    <name type="scientific">Vitis vinifera</name>
    <name type="common">Grape</name>
    <dbReference type="NCBI Taxonomy" id="29760"/>
    <lineage>
        <taxon>Eukaryota</taxon>
        <taxon>Viridiplantae</taxon>
        <taxon>Streptophyta</taxon>
        <taxon>Embryophyta</taxon>
        <taxon>Tracheophyta</taxon>
        <taxon>Spermatophyta</taxon>
        <taxon>Magnoliopsida</taxon>
        <taxon>eudicotyledons</taxon>
        <taxon>Gunneridae</taxon>
        <taxon>Pentapetalae</taxon>
        <taxon>rosids</taxon>
        <taxon>Vitales</taxon>
        <taxon>Vitaceae</taxon>
        <taxon>Viteae</taxon>
        <taxon>Vitis</taxon>
    </lineage>
</organism>
<dbReference type="EMBL" id="QGNW01001481">
    <property type="protein sequence ID" value="RVW39481.1"/>
    <property type="molecule type" value="Genomic_DNA"/>
</dbReference>
<dbReference type="Proteomes" id="UP000288805">
    <property type="component" value="Unassembled WGS sequence"/>
</dbReference>
<feature type="domain" description="Reverse transcriptase zinc-binding" evidence="1">
    <location>
        <begin position="92"/>
        <end position="159"/>
    </location>
</feature>
<dbReference type="AlphaFoldDB" id="A0A438DVH2"/>
<proteinExistence type="predicted"/>
<dbReference type="PANTHER" id="PTHR36617">
    <property type="entry name" value="PROTEIN, PUTATIVE-RELATED"/>
    <property type="match status" value="1"/>
</dbReference>
<reference evidence="2 3" key="1">
    <citation type="journal article" date="2018" name="PLoS Genet.">
        <title>Population sequencing reveals clonal diversity and ancestral inbreeding in the grapevine cultivar Chardonnay.</title>
        <authorList>
            <person name="Roach M.J."/>
            <person name="Johnson D.L."/>
            <person name="Bohlmann J."/>
            <person name="van Vuuren H.J."/>
            <person name="Jones S.J."/>
            <person name="Pretorius I.S."/>
            <person name="Schmidt S.A."/>
            <person name="Borneman A.R."/>
        </authorList>
    </citation>
    <scope>NUCLEOTIDE SEQUENCE [LARGE SCALE GENOMIC DNA]</scope>
    <source>
        <strain evidence="3">cv. Chardonnay</strain>
        <tissue evidence="2">Leaf</tissue>
    </source>
</reference>
<evidence type="ECO:0000313" key="2">
    <source>
        <dbReference type="EMBL" id="RVW39481.1"/>
    </source>
</evidence>
<sequence length="246" mass="28215">MVVVRLKKIPRIFFEERGHCFTSRIWALVCMEKQKGGSINKVGQLVTPFFGFEVGDGKNVRFWKDKWCDTSPLSEVFLSLYALATSKEDWVNEVWTAEGPASSALFPSKIIWRSCAQPKISFFAWEASWGRVLTLDRLQKRGWVLANRLERLFCGQEEEGGVAFGPLCLFWVIWKTRNSMAFEDEVREGHGMGVWKALRSGWEALKDRIGFKVGSSNKVKFWIDKWCGDTTLRDLFLALHSSSKDA</sequence>
<dbReference type="Pfam" id="PF13966">
    <property type="entry name" value="zf-RVT"/>
    <property type="match status" value="1"/>
</dbReference>
<comment type="caution">
    <text evidence="2">The sequence shown here is derived from an EMBL/GenBank/DDBJ whole genome shotgun (WGS) entry which is preliminary data.</text>
</comment>
<dbReference type="PANTHER" id="PTHR36617:SF15">
    <property type="entry name" value="REVERSE TRANSCRIPTASE ZINC-BINDING DOMAIN-CONTAINING PROTEIN"/>
    <property type="match status" value="1"/>
</dbReference>
<gene>
    <name evidence="2" type="ORF">CK203_085979</name>
</gene>
<evidence type="ECO:0000259" key="1">
    <source>
        <dbReference type="Pfam" id="PF13966"/>
    </source>
</evidence>
<protein>
    <recommendedName>
        <fullName evidence="1">Reverse transcriptase zinc-binding domain-containing protein</fullName>
    </recommendedName>
</protein>
<name>A0A438DVH2_VITVI</name>
<evidence type="ECO:0000313" key="3">
    <source>
        <dbReference type="Proteomes" id="UP000288805"/>
    </source>
</evidence>
<dbReference type="InterPro" id="IPR026960">
    <property type="entry name" value="RVT-Znf"/>
</dbReference>
<accession>A0A438DVH2</accession>